<keyword evidence="4" id="KW-0336">GPI-anchor</keyword>
<feature type="transmembrane region" description="Helical" evidence="9">
    <location>
        <begin position="372"/>
        <end position="393"/>
    </location>
</feature>
<dbReference type="AlphaFoldDB" id="M4SVP0"/>
<evidence type="ECO:0000256" key="3">
    <source>
        <dbReference type="ARBA" id="ARBA00022475"/>
    </source>
</evidence>
<sequence>TTFSGSAAIPAEGSKVFTSATGGCKADAETSPINPRNGCQVTPGSAEKLRQSAVNLTKITKIKALATAEFKIPTLEVEVEYKGTPVGSDSQGNNKGHCGDHTTPKSGSLNKGVGFVGLKAKNAAPTATETTLASAKAPTAGGEPADPYIETATAIAQAAIRENRDKLRALPDTLEDATVDSLAAISTVQKIILLGVGEPCSPTEDQASLESKTEALLGGKGKQIKEKFFKTITDKNIKLQIGGENIETYLEEAATSDKYELIIAYRTGKSVDSKEMADCTQAATTKDKSKEKERGCTEETDKVKCNKKTGCKYNEKDSACKANPEKPSTTAPNTNTTGSNSFFIHKAPLWIAFLLLQLIFKRSFLEFMKFAIWRYFNIFIIFVKLLKLSKISYFDVKLANRYKCSGVARYEKCLLL</sequence>
<feature type="region of interest" description="Disordered" evidence="8">
    <location>
        <begin position="17"/>
        <end position="39"/>
    </location>
</feature>
<evidence type="ECO:0000256" key="4">
    <source>
        <dbReference type="ARBA" id="ARBA00022622"/>
    </source>
</evidence>
<comment type="function">
    <text evidence="1">VSG forms a coat on the surface of the parasite. The trypanosome evades the immune response of the host by expressing a series of antigenically distinct VSGs from an estimated 1000 VSG genes.</text>
</comment>
<comment type="subcellular location">
    <subcellularLocation>
        <location evidence="2">Cell membrane</location>
        <topology evidence="2">Lipid-anchor</topology>
        <topology evidence="2">GPI-anchor</topology>
    </subcellularLocation>
</comment>
<protein>
    <submittedName>
        <fullName evidence="10">Variant surface glycoprotein 2074</fullName>
    </submittedName>
</protein>
<evidence type="ECO:0000256" key="8">
    <source>
        <dbReference type="SAM" id="MobiDB-lite"/>
    </source>
</evidence>
<evidence type="ECO:0000256" key="9">
    <source>
        <dbReference type="SAM" id="Phobius"/>
    </source>
</evidence>
<dbReference type="GO" id="GO:0005886">
    <property type="term" value="C:plasma membrane"/>
    <property type="evidence" value="ECO:0007669"/>
    <property type="project" value="UniProtKB-SubCell"/>
</dbReference>
<accession>M4SVP0</accession>
<dbReference type="SUPFAM" id="SSF58087">
    <property type="entry name" value="Variant surface glycoprotein (N-terminal domain)"/>
    <property type="match status" value="1"/>
</dbReference>
<reference evidence="10" key="2">
    <citation type="journal article" date="2014" name="Mol. Biochem. Parasitol.">
        <title>Capturing the variant surface glycoprotein repertoire (the VSGnome) of Trypanosoma brucei Lister 427.</title>
        <authorList>
            <person name="Cross G.A."/>
            <person name="Kim H.S."/>
            <person name="Wickstead B."/>
        </authorList>
    </citation>
    <scope>NUCLEOTIDE SEQUENCE</scope>
    <source>
        <strain evidence="10">Lister 427</strain>
    </source>
</reference>
<keyword evidence="5 9" id="KW-0472">Membrane</keyword>
<evidence type="ECO:0000256" key="1">
    <source>
        <dbReference type="ARBA" id="ARBA00002523"/>
    </source>
</evidence>
<keyword evidence="7" id="KW-0449">Lipoprotein</keyword>
<feature type="region of interest" description="Disordered" evidence="8">
    <location>
        <begin position="85"/>
        <end position="106"/>
    </location>
</feature>
<feature type="non-terminal residue" evidence="10">
    <location>
        <position position="1"/>
    </location>
</feature>
<evidence type="ECO:0000256" key="7">
    <source>
        <dbReference type="ARBA" id="ARBA00023288"/>
    </source>
</evidence>
<keyword evidence="9" id="KW-0812">Transmembrane</keyword>
<dbReference type="GO" id="GO:0098552">
    <property type="term" value="C:side of membrane"/>
    <property type="evidence" value="ECO:0007669"/>
    <property type="project" value="UniProtKB-KW"/>
</dbReference>
<keyword evidence="3" id="KW-1003">Cell membrane</keyword>
<evidence type="ECO:0000313" key="10">
    <source>
        <dbReference type="EMBL" id="AGH58812.1"/>
    </source>
</evidence>
<dbReference type="InterPro" id="IPR027446">
    <property type="entry name" value="VSG_C_dom_sf"/>
</dbReference>
<organism evidence="10">
    <name type="scientific">Trypanosoma brucei</name>
    <dbReference type="NCBI Taxonomy" id="5691"/>
    <lineage>
        <taxon>Eukaryota</taxon>
        <taxon>Discoba</taxon>
        <taxon>Euglenozoa</taxon>
        <taxon>Kinetoplastea</taxon>
        <taxon>Metakinetoplastina</taxon>
        <taxon>Trypanosomatida</taxon>
        <taxon>Trypanosomatidae</taxon>
        <taxon>Trypanosoma</taxon>
    </lineage>
</organism>
<dbReference type="VEuPathDB" id="TriTrypDB:Tb427_000232200"/>
<reference evidence="10" key="1">
    <citation type="submission" date="2013-02" db="EMBL/GenBank/DDBJ databases">
        <authorList>
            <person name="Cross G.A.M."/>
            <person name="Kim H.-S."/>
            <person name="Wickstead B."/>
        </authorList>
    </citation>
    <scope>NUCLEOTIDE SEQUENCE</scope>
    <source>
        <strain evidence="10">Lister 427</strain>
    </source>
</reference>
<keyword evidence="9" id="KW-1133">Transmembrane helix</keyword>
<dbReference type="EMBL" id="KC611381">
    <property type="protein sequence ID" value="AGH58812.1"/>
    <property type="molecule type" value="Genomic_DNA"/>
</dbReference>
<evidence type="ECO:0000256" key="2">
    <source>
        <dbReference type="ARBA" id="ARBA00004609"/>
    </source>
</evidence>
<evidence type="ECO:0000256" key="5">
    <source>
        <dbReference type="ARBA" id="ARBA00023136"/>
    </source>
</evidence>
<evidence type="ECO:0000256" key="6">
    <source>
        <dbReference type="ARBA" id="ARBA00023180"/>
    </source>
</evidence>
<keyword evidence="6" id="KW-0325">Glycoprotein</keyword>
<proteinExistence type="predicted"/>
<dbReference type="SUPFAM" id="SSF118251">
    <property type="entry name" value="Variant surface glycoprotein MITAT 1.2, VSG 221, C-terminal domain"/>
    <property type="match status" value="1"/>
</dbReference>
<name>M4SVP0_9TRYP</name>